<sequence length="79" mass="9144">MISIHKRLLTQYLDKEIVTSLDLHLINGEVIKVQEHIKDAESKTLHIIHPKDRVVSLDHVLYFDINVKGEKNNDSPYPS</sequence>
<reference evidence="1 2" key="1">
    <citation type="journal article" date="2006" name="Lancet">
        <title>Complete genome sequence of USA300, an epidemic clone of community-acquired meticillin-resistant Staphylococcus aureus.</title>
        <authorList>
            <person name="Diep B.A."/>
            <person name="Gill S.R."/>
            <person name="Chang R.F."/>
            <person name="Phan T.H."/>
            <person name="Chen J.H."/>
            <person name="Davidson M.G."/>
            <person name="Lin F."/>
            <person name="Lin J."/>
            <person name="Carleton H.A."/>
            <person name="Mongodin E.F."/>
            <person name="Sensabaugh G.F."/>
            <person name="Perdreau-Remington F."/>
        </authorList>
    </citation>
    <scope>NUCLEOTIDE SEQUENCE [LARGE SCALE GENOMIC DNA]</scope>
    <source>
        <strain evidence="2">USA300</strain>
    </source>
</reference>
<name>A0A0H2XGD1_STAA3</name>
<dbReference type="EMBL" id="CP000255">
    <property type="protein sequence ID" value="ABD20792.1"/>
    <property type="molecule type" value="Genomic_DNA"/>
</dbReference>
<dbReference type="KEGG" id="saa:SAUSA300_1432"/>
<gene>
    <name evidence="1" type="ordered locus">SAUSA300_1432</name>
</gene>
<dbReference type="HOGENOM" id="CLU_2677192_0_0_9"/>
<proteinExistence type="predicted"/>
<accession>A0A0H2XGD1</accession>
<protein>
    <submittedName>
        <fullName evidence="1">PhiSLT ORF78-like protein</fullName>
    </submittedName>
</protein>
<organism evidence="1 2">
    <name type="scientific">Staphylococcus aureus (strain USA300)</name>
    <dbReference type="NCBI Taxonomy" id="367830"/>
    <lineage>
        <taxon>Bacteria</taxon>
        <taxon>Bacillati</taxon>
        <taxon>Bacillota</taxon>
        <taxon>Bacilli</taxon>
        <taxon>Bacillales</taxon>
        <taxon>Staphylococcaceae</taxon>
        <taxon>Staphylococcus</taxon>
    </lineage>
</organism>
<dbReference type="AlphaFoldDB" id="A0A0H2XGD1"/>
<evidence type="ECO:0000313" key="1">
    <source>
        <dbReference type="EMBL" id="ABD20792.1"/>
    </source>
</evidence>
<evidence type="ECO:0000313" key="2">
    <source>
        <dbReference type="Proteomes" id="UP000001939"/>
    </source>
</evidence>
<dbReference type="Proteomes" id="UP000001939">
    <property type="component" value="Chromosome"/>
</dbReference>